<organism evidence="2 3">
    <name type="scientific">Tagetes erecta</name>
    <name type="common">African marigold</name>
    <dbReference type="NCBI Taxonomy" id="13708"/>
    <lineage>
        <taxon>Eukaryota</taxon>
        <taxon>Viridiplantae</taxon>
        <taxon>Streptophyta</taxon>
        <taxon>Embryophyta</taxon>
        <taxon>Tracheophyta</taxon>
        <taxon>Spermatophyta</taxon>
        <taxon>Magnoliopsida</taxon>
        <taxon>eudicotyledons</taxon>
        <taxon>Gunneridae</taxon>
        <taxon>Pentapetalae</taxon>
        <taxon>asterids</taxon>
        <taxon>campanulids</taxon>
        <taxon>Asterales</taxon>
        <taxon>Asteraceae</taxon>
        <taxon>Asteroideae</taxon>
        <taxon>Heliantheae alliance</taxon>
        <taxon>Tageteae</taxon>
        <taxon>Tagetes</taxon>
    </lineage>
</organism>
<keyword evidence="3" id="KW-1185">Reference proteome</keyword>
<dbReference type="AlphaFoldDB" id="A0AAD8KAD1"/>
<gene>
    <name evidence="2" type="ORF">QVD17_28070</name>
</gene>
<feature type="chain" id="PRO_5041912623" evidence="1">
    <location>
        <begin position="30"/>
        <end position="161"/>
    </location>
</feature>
<accession>A0AAD8KAD1</accession>
<dbReference type="Proteomes" id="UP001229421">
    <property type="component" value="Unassembled WGS sequence"/>
</dbReference>
<comment type="caution">
    <text evidence="2">The sequence shown here is derived from an EMBL/GenBank/DDBJ whole genome shotgun (WGS) entry which is preliminary data.</text>
</comment>
<dbReference type="EMBL" id="JAUHHV010000007">
    <property type="protein sequence ID" value="KAK1418918.1"/>
    <property type="molecule type" value="Genomic_DNA"/>
</dbReference>
<protein>
    <submittedName>
        <fullName evidence="2">Uncharacterized protein</fullName>
    </submittedName>
</protein>
<name>A0AAD8KAD1_TARER</name>
<evidence type="ECO:0000256" key="1">
    <source>
        <dbReference type="SAM" id="SignalP"/>
    </source>
</evidence>
<sequence length="161" mass="18239">MGSGKRRTGSKWVHAVYVFMVASGDGVCAESHNIGNGYGGVALILSCGGGINVEKPSMSQNLRIVVKAQPHHECERTPWKSLKKNEESRITRFTNDKSIDQEFMTIDKEIIYRLDQMRMFVSRCNLCVTSNNVGLQWRCYIETDEWGQRTDAIDDYGHDES</sequence>
<feature type="signal peptide" evidence="1">
    <location>
        <begin position="1"/>
        <end position="29"/>
    </location>
</feature>
<evidence type="ECO:0000313" key="2">
    <source>
        <dbReference type="EMBL" id="KAK1418918.1"/>
    </source>
</evidence>
<keyword evidence="1" id="KW-0732">Signal</keyword>
<evidence type="ECO:0000313" key="3">
    <source>
        <dbReference type="Proteomes" id="UP001229421"/>
    </source>
</evidence>
<reference evidence="2" key="1">
    <citation type="journal article" date="2023" name="bioRxiv">
        <title>Improved chromosome-level genome assembly for marigold (Tagetes erecta).</title>
        <authorList>
            <person name="Jiang F."/>
            <person name="Yuan L."/>
            <person name="Wang S."/>
            <person name="Wang H."/>
            <person name="Xu D."/>
            <person name="Wang A."/>
            <person name="Fan W."/>
        </authorList>
    </citation>
    <scope>NUCLEOTIDE SEQUENCE</scope>
    <source>
        <strain evidence="2">WSJ</strain>
        <tissue evidence="2">Leaf</tissue>
    </source>
</reference>
<proteinExistence type="predicted"/>